<dbReference type="InterPro" id="IPR017953">
    <property type="entry name" value="Carbohydrate_kinase_pred_CS"/>
</dbReference>
<feature type="binding site" evidence="18">
    <location>
        <position position="117"/>
    </location>
    <ligand>
        <name>K(+)</name>
        <dbReference type="ChEBI" id="CHEBI:29103"/>
    </ligand>
</feature>
<keyword evidence="23" id="KW-1185">Reference proteome</keyword>
<comment type="cofactor">
    <cofactor evidence="18 19">
        <name>K(+)</name>
        <dbReference type="ChEBI" id="CHEBI:29103"/>
    </cofactor>
    <text evidence="18 19">Binds 1 potassium ion per subunit.</text>
</comment>
<evidence type="ECO:0000256" key="4">
    <source>
        <dbReference type="ARBA" id="ARBA00009524"/>
    </source>
</evidence>
<keyword evidence="10 17" id="KW-0520">NAD</keyword>
<feature type="binding site" evidence="18">
    <location>
        <begin position="60"/>
        <end position="64"/>
    </location>
    <ligand>
        <name>(6S)-NADPHX</name>
        <dbReference type="ChEBI" id="CHEBI:64076"/>
    </ligand>
</feature>
<feature type="binding site" evidence="17">
    <location>
        <begin position="382"/>
        <end position="386"/>
    </location>
    <ligand>
        <name>AMP</name>
        <dbReference type="ChEBI" id="CHEBI:456215"/>
    </ligand>
</feature>
<dbReference type="GO" id="GO:0110051">
    <property type="term" value="P:metabolite repair"/>
    <property type="evidence" value="ECO:0007669"/>
    <property type="project" value="TreeGrafter"/>
</dbReference>
<evidence type="ECO:0000256" key="6">
    <source>
        <dbReference type="ARBA" id="ARBA00022741"/>
    </source>
</evidence>
<evidence type="ECO:0000256" key="2">
    <source>
        <dbReference type="ARBA" id="ARBA00000909"/>
    </source>
</evidence>
<feature type="binding site" evidence="18">
    <location>
        <position position="61"/>
    </location>
    <ligand>
        <name>K(+)</name>
        <dbReference type="ChEBI" id="CHEBI:29103"/>
    </ligand>
</feature>
<comment type="function">
    <text evidence="14 19">Bifunctional enzyme that catalyzes the epimerization of the S- and R-forms of NAD(P)HX and the dehydration of the S-form of NAD(P)HX at the expense of ADP, which is converted to AMP. This allows the repair of both epimers of NAD(P)HX, a damaged form of NAD(P)H that is a result of enzymatic or heat-dependent hydration.</text>
</comment>
<comment type="catalytic activity">
    <reaction evidence="1 18 19">
        <text>(6R)-NADHX = (6S)-NADHX</text>
        <dbReference type="Rhea" id="RHEA:32215"/>
        <dbReference type="ChEBI" id="CHEBI:64074"/>
        <dbReference type="ChEBI" id="CHEBI:64075"/>
        <dbReference type="EC" id="5.1.99.6"/>
    </reaction>
</comment>
<evidence type="ECO:0000256" key="15">
    <source>
        <dbReference type="ARBA" id="ARBA00048238"/>
    </source>
</evidence>
<comment type="similarity">
    <text evidence="3 19">In the N-terminal section; belongs to the NnrE/AIBP family.</text>
</comment>
<dbReference type="SUPFAM" id="SSF53613">
    <property type="entry name" value="Ribokinase-like"/>
    <property type="match status" value="1"/>
</dbReference>
<dbReference type="PROSITE" id="PS51385">
    <property type="entry name" value="YJEF_N"/>
    <property type="match status" value="1"/>
</dbReference>
<feature type="binding site" evidence="18">
    <location>
        <position position="150"/>
    </location>
    <ligand>
        <name>(6S)-NADPHX</name>
        <dbReference type="ChEBI" id="CHEBI:64076"/>
    </ligand>
</feature>
<dbReference type="AlphaFoldDB" id="A0A2U0SCQ3"/>
<dbReference type="Proteomes" id="UP000245890">
    <property type="component" value="Unassembled WGS sequence"/>
</dbReference>
<dbReference type="Pfam" id="PF01256">
    <property type="entry name" value="Carb_kinase"/>
    <property type="match status" value="1"/>
</dbReference>
<evidence type="ECO:0000256" key="5">
    <source>
        <dbReference type="ARBA" id="ARBA00022723"/>
    </source>
</evidence>
<feature type="binding site" evidence="17">
    <location>
        <position position="299"/>
    </location>
    <ligand>
        <name>(6S)-NADPHX</name>
        <dbReference type="ChEBI" id="CHEBI:64076"/>
    </ligand>
</feature>
<dbReference type="PIRSF" id="PIRSF017184">
    <property type="entry name" value="Nnr"/>
    <property type="match status" value="1"/>
</dbReference>
<evidence type="ECO:0000256" key="9">
    <source>
        <dbReference type="ARBA" id="ARBA00022958"/>
    </source>
</evidence>
<dbReference type="GO" id="GO:0052856">
    <property type="term" value="F:NAD(P)HX epimerase activity"/>
    <property type="evidence" value="ECO:0007669"/>
    <property type="project" value="UniProtKB-UniRule"/>
</dbReference>
<comment type="similarity">
    <text evidence="17">Belongs to the NnrD/CARKD family.</text>
</comment>
<comment type="similarity">
    <text evidence="18">Belongs to the NnrE/AIBP family.</text>
</comment>
<keyword evidence="5 18" id="KW-0479">Metal-binding</keyword>
<comment type="function">
    <text evidence="17">Catalyzes the dehydration of the S-form of NAD(P)HX at the expense of ADP, which is converted to AMP. Together with NAD(P)HX epimerase, which catalyzes the epimerization of the S- and R-forms, the enzyme allows the repair of both epimers of NAD(P)HX, a damaged form of NAD(P)H that is a result of enzymatic or heat-dependent hydration.</text>
</comment>
<evidence type="ECO:0000256" key="18">
    <source>
        <dbReference type="HAMAP-Rule" id="MF_01966"/>
    </source>
</evidence>
<feature type="binding site" evidence="17">
    <location>
        <position position="350"/>
    </location>
    <ligand>
        <name>(6S)-NADPHX</name>
        <dbReference type="ChEBI" id="CHEBI:64076"/>
    </ligand>
</feature>
<dbReference type="EC" id="4.2.1.136" evidence="19"/>
<keyword evidence="7 17" id="KW-0067">ATP-binding</keyword>
<gene>
    <name evidence="17" type="primary">nnrD</name>
    <name evidence="18" type="synonym">nnrE</name>
    <name evidence="22" type="ORF">DD559_07215</name>
</gene>
<feature type="binding site" evidence="18">
    <location>
        <position position="153"/>
    </location>
    <ligand>
        <name>K(+)</name>
        <dbReference type="ChEBI" id="CHEBI:29103"/>
    </ligand>
</feature>
<dbReference type="PROSITE" id="PS01050">
    <property type="entry name" value="YJEF_C_2"/>
    <property type="match status" value="1"/>
</dbReference>
<evidence type="ECO:0000256" key="17">
    <source>
        <dbReference type="HAMAP-Rule" id="MF_01965"/>
    </source>
</evidence>
<comment type="subunit">
    <text evidence="17">Homotetramer.</text>
</comment>
<sequence>MIPPGAPILTADAMRAAEEAAFARGISQDELMERAGAAVAREAVRFAMGRPVLVLAGPGNNGGDAYVVARHLRQAGLDVLVAASGAPRHGAAERMHARWEGPTTSLYGAPVRSVLIDGLFGTGVTRPLERSIAAVFAELVRGADFTLAIDLPSGMDTDSGAELGAPRGIDATIALGALKPAHVLDDGLSRCGHVLLADIGIPVETGWYSVCRPALEMPGPQSHKYSRGLVAIVEGAMPGAGRLAARAAMAGGAGYVMLVGQTPVGPAPDALVCRAIDDADDLADFLAGDRIDAVVLGPGLGRDRRAESFLRASLAVDKPMVLDGDALSLLGTGAAASLAAREAPVWITPHAGEFDRMFGGAGSKIDRTLEAAAASGATVVHKGGDTVIAGPDGSVRVLTGASPWLSTAGTGDVLAGILGAQVGQGSSGVDAAAAAVWLHGRAAQLAGPAFFADQLVAELPEAIGECL</sequence>
<evidence type="ECO:0000256" key="8">
    <source>
        <dbReference type="ARBA" id="ARBA00022857"/>
    </source>
</evidence>
<dbReference type="GO" id="GO:0052855">
    <property type="term" value="F:ADP-dependent NAD(P)H-hydrate dehydratase activity"/>
    <property type="evidence" value="ECO:0007669"/>
    <property type="project" value="UniProtKB-UniRule"/>
</dbReference>
<dbReference type="InterPro" id="IPR000631">
    <property type="entry name" value="CARKD"/>
</dbReference>
<comment type="similarity">
    <text evidence="4 19">In the C-terminal section; belongs to the NnrD/CARKD family.</text>
</comment>
<feature type="binding site" evidence="17">
    <location>
        <position position="412"/>
    </location>
    <ligand>
        <name>(6S)-NADPHX</name>
        <dbReference type="ChEBI" id="CHEBI:64076"/>
    </ligand>
</feature>
<keyword evidence="11 18" id="KW-0413">Isomerase</keyword>
<evidence type="ECO:0000256" key="7">
    <source>
        <dbReference type="ARBA" id="ARBA00022840"/>
    </source>
</evidence>
<dbReference type="OrthoDB" id="9806925at2"/>
<accession>A0A2U0SCQ3</accession>
<evidence type="ECO:0000313" key="22">
    <source>
        <dbReference type="EMBL" id="PVX29147.1"/>
    </source>
</evidence>
<dbReference type="RefSeq" id="WP_116468588.1">
    <property type="nucleotide sequence ID" value="NZ_QENQ01000001.1"/>
</dbReference>
<dbReference type="GO" id="GO:0005524">
    <property type="term" value="F:ATP binding"/>
    <property type="evidence" value="ECO:0007669"/>
    <property type="project" value="UniProtKB-UniRule"/>
</dbReference>
<evidence type="ECO:0000256" key="10">
    <source>
        <dbReference type="ARBA" id="ARBA00023027"/>
    </source>
</evidence>
<organism evidence="22 23">
    <name type="scientific">Sphingomonas pokkalii</name>
    <dbReference type="NCBI Taxonomy" id="2175090"/>
    <lineage>
        <taxon>Bacteria</taxon>
        <taxon>Pseudomonadati</taxon>
        <taxon>Pseudomonadota</taxon>
        <taxon>Alphaproteobacteria</taxon>
        <taxon>Sphingomonadales</taxon>
        <taxon>Sphingomonadaceae</taxon>
        <taxon>Sphingomonas</taxon>
    </lineage>
</organism>
<dbReference type="EC" id="5.1.99.6" evidence="19"/>
<evidence type="ECO:0000256" key="3">
    <source>
        <dbReference type="ARBA" id="ARBA00006001"/>
    </source>
</evidence>
<feature type="binding site" evidence="18">
    <location>
        <begin position="121"/>
        <end position="127"/>
    </location>
    <ligand>
        <name>(6S)-NADPHX</name>
        <dbReference type="ChEBI" id="CHEBI:64076"/>
    </ligand>
</feature>
<dbReference type="HAMAP" id="MF_01966">
    <property type="entry name" value="NADHX_epimerase"/>
    <property type="match status" value="1"/>
</dbReference>
<dbReference type="SUPFAM" id="SSF64153">
    <property type="entry name" value="YjeF N-terminal domain-like"/>
    <property type="match status" value="1"/>
</dbReference>
<comment type="caution">
    <text evidence="18">Lacks conserved residue(s) required for the propagation of feature annotation.</text>
</comment>
<comment type="caution">
    <text evidence="22">The sequence shown here is derived from an EMBL/GenBank/DDBJ whole genome shotgun (WGS) entry which is preliminary data.</text>
</comment>
<evidence type="ECO:0000256" key="1">
    <source>
        <dbReference type="ARBA" id="ARBA00000013"/>
    </source>
</evidence>
<feature type="domain" description="YjeF N-terminal" evidence="21">
    <location>
        <begin position="14"/>
        <end position="207"/>
    </location>
</feature>
<keyword evidence="13" id="KW-0511">Multifunctional enzyme</keyword>
<dbReference type="PANTHER" id="PTHR12592:SF0">
    <property type="entry name" value="ATP-DEPENDENT (S)-NAD(P)H-HYDRATE DEHYDRATASE"/>
    <property type="match status" value="1"/>
</dbReference>
<comment type="catalytic activity">
    <reaction evidence="16 17 19">
        <text>(6S)-NADPHX + ADP = AMP + phosphate + NADPH + H(+)</text>
        <dbReference type="Rhea" id="RHEA:32235"/>
        <dbReference type="ChEBI" id="CHEBI:15378"/>
        <dbReference type="ChEBI" id="CHEBI:43474"/>
        <dbReference type="ChEBI" id="CHEBI:57783"/>
        <dbReference type="ChEBI" id="CHEBI:64076"/>
        <dbReference type="ChEBI" id="CHEBI:456215"/>
        <dbReference type="ChEBI" id="CHEBI:456216"/>
        <dbReference type="EC" id="4.2.1.136"/>
    </reaction>
</comment>
<evidence type="ECO:0000256" key="13">
    <source>
        <dbReference type="ARBA" id="ARBA00023268"/>
    </source>
</evidence>
<evidence type="ECO:0000259" key="21">
    <source>
        <dbReference type="PROSITE" id="PS51385"/>
    </source>
</evidence>
<dbReference type="Gene3D" id="3.40.50.10260">
    <property type="entry name" value="YjeF N-terminal domain"/>
    <property type="match status" value="1"/>
</dbReference>
<reference evidence="22 23" key="1">
    <citation type="submission" date="2018-05" db="EMBL/GenBank/DDBJ databases">
        <title>Description of Sphingomonas pokkalii sp nov, isolated from the rhizosphere of saline tolerant pokkali rice and its draft genome analysis.</title>
        <authorList>
            <person name="Menon R."/>
            <person name="Kumari S."/>
            <person name="Rameshkumar N."/>
        </authorList>
    </citation>
    <scope>NUCLEOTIDE SEQUENCE [LARGE SCALE GENOMIC DNA]</scope>
    <source>
        <strain evidence="22 23">L3B27</strain>
    </source>
</reference>
<dbReference type="InterPro" id="IPR029056">
    <property type="entry name" value="Ribokinase-like"/>
</dbReference>
<dbReference type="HAMAP" id="MF_01965">
    <property type="entry name" value="NADHX_dehydratase"/>
    <property type="match status" value="1"/>
</dbReference>
<dbReference type="PROSITE" id="PS51383">
    <property type="entry name" value="YJEF_C_3"/>
    <property type="match status" value="1"/>
</dbReference>
<evidence type="ECO:0000256" key="14">
    <source>
        <dbReference type="ARBA" id="ARBA00025153"/>
    </source>
</evidence>
<comment type="cofactor">
    <cofactor evidence="17">
        <name>Mg(2+)</name>
        <dbReference type="ChEBI" id="CHEBI:18420"/>
    </cofactor>
</comment>
<dbReference type="InterPro" id="IPR030677">
    <property type="entry name" value="Nnr"/>
</dbReference>
<comment type="catalytic activity">
    <reaction evidence="2 18 19">
        <text>(6R)-NADPHX = (6S)-NADPHX</text>
        <dbReference type="Rhea" id="RHEA:32227"/>
        <dbReference type="ChEBI" id="CHEBI:64076"/>
        <dbReference type="ChEBI" id="CHEBI:64077"/>
        <dbReference type="EC" id="5.1.99.6"/>
    </reaction>
</comment>
<feature type="binding site" evidence="17">
    <location>
        <position position="240"/>
    </location>
    <ligand>
        <name>(6S)-NADPHX</name>
        <dbReference type="ChEBI" id="CHEBI:64076"/>
    </ligand>
</feature>
<proteinExistence type="inferred from homology"/>
<feature type="binding site" evidence="17">
    <location>
        <position position="411"/>
    </location>
    <ligand>
        <name>AMP</name>
        <dbReference type="ChEBI" id="CHEBI:456215"/>
    </ligand>
</feature>
<dbReference type="EMBL" id="QENQ01000001">
    <property type="protein sequence ID" value="PVX29147.1"/>
    <property type="molecule type" value="Genomic_DNA"/>
</dbReference>
<keyword evidence="12 17" id="KW-0456">Lyase</keyword>
<comment type="catalytic activity">
    <reaction evidence="15 17 19">
        <text>(6S)-NADHX + ADP = AMP + phosphate + NADH + H(+)</text>
        <dbReference type="Rhea" id="RHEA:32223"/>
        <dbReference type="ChEBI" id="CHEBI:15378"/>
        <dbReference type="ChEBI" id="CHEBI:43474"/>
        <dbReference type="ChEBI" id="CHEBI:57945"/>
        <dbReference type="ChEBI" id="CHEBI:64074"/>
        <dbReference type="ChEBI" id="CHEBI:456215"/>
        <dbReference type="ChEBI" id="CHEBI:456216"/>
        <dbReference type="EC" id="4.2.1.136"/>
    </reaction>
</comment>
<evidence type="ECO:0000259" key="20">
    <source>
        <dbReference type="PROSITE" id="PS51383"/>
    </source>
</evidence>
<keyword evidence="6 17" id="KW-0547">Nucleotide-binding</keyword>
<feature type="domain" description="YjeF C-terminal" evidence="20">
    <location>
        <begin position="207"/>
        <end position="466"/>
    </location>
</feature>
<evidence type="ECO:0000256" key="12">
    <source>
        <dbReference type="ARBA" id="ARBA00023239"/>
    </source>
</evidence>
<dbReference type="GO" id="GO:0046872">
    <property type="term" value="F:metal ion binding"/>
    <property type="evidence" value="ECO:0007669"/>
    <property type="project" value="UniProtKB-UniRule"/>
</dbReference>
<dbReference type="CDD" id="cd01171">
    <property type="entry name" value="YXKO-related"/>
    <property type="match status" value="1"/>
</dbReference>
<dbReference type="GO" id="GO:0046496">
    <property type="term" value="P:nicotinamide nucleotide metabolic process"/>
    <property type="evidence" value="ECO:0007669"/>
    <property type="project" value="UniProtKB-UniRule"/>
</dbReference>
<dbReference type="NCBIfam" id="TIGR00197">
    <property type="entry name" value="yjeF_nterm"/>
    <property type="match status" value="1"/>
</dbReference>
<dbReference type="InterPro" id="IPR004443">
    <property type="entry name" value="YjeF_N_dom"/>
</dbReference>
<dbReference type="PROSITE" id="PS01049">
    <property type="entry name" value="YJEF_C_1"/>
    <property type="match status" value="1"/>
</dbReference>
<dbReference type="Gene3D" id="3.40.1190.20">
    <property type="match status" value="1"/>
</dbReference>
<keyword evidence="9 18" id="KW-0630">Potassium</keyword>
<dbReference type="InterPro" id="IPR036652">
    <property type="entry name" value="YjeF_N_dom_sf"/>
</dbReference>
<keyword evidence="8 17" id="KW-0521">NADP</keyword>
<dbReference type="PANTHER" id="PTHR12592">
    <property type="entry name" value="ATP-DEPENDENT (S)-NAD(P)H-HYDRATE DEHYDRATASE FAMILY MEMBER"/>
    <property type="match status" value="1"/>
</dbReference>
<evidence type="ECO:0000256" key="11">
    <source>
        <dbReference type="ARBA" id="ARBA00023235"/>
    </source>
</evidence>
<evidence type="ECO:0000256" key="16">
    <source>
        <dbReference type="ARBA" id="ARBA00049209"/>
    </source>
</evidence>
<evidence type="ECO:0000313" key="23">
    <source>
        <dbReference type="Proteomes" id="UP000245890"/>
    </source>
</evidence>
<name>A0A2U0SCQ3_9SPHN</name>
<dbReference type="NCBIfam" id="TIGR00196">
    <property type="entry name" value="yjeF_cterm"/>
    <property type="match status" value="1"/>
</dbReference>
<protein>
    <recommendedName>
        <fullName evidence="19">Bifunctional NAD(P)H-hydrate repair enzyme</fullName>
    </recommendedName>
    <alternativeName>
        <fullName evidence="19">Nicotinamide nucleotide repair protein</fullName>
    </alternativeName>
    <domain>
        <recommendedName>
            <fullName evidence="19">ADP-dependent (S)-NAD(P)H-hydrate dehydratase</fullName>
            <ecNumber evidence="19">4.2.1.136</ecNumber>
        </recommendedName>
        <alternativeName>
            <fullName evidence="19">ADP-dependent NAD(P)HX dehydratase</fullName>
        </alternativeName>
    </domain>
    <domain>
        <recommendedName>
            <fullName evidence="19">NAD(P)H-hydrate epimerase</fullName>
            <ecNumber evidence="19">5.1.99.6</ecNumber>
        </recommendedName>
    </domain>
</protein>
<evidence type="ECO:0000256" key="19">
    <source>
        <dbReference type="PIRNR" id="PIRNR017184"/>
    </source>
</evidence>
<comment type="function">
    <text evidence="18">Catalyzes the epimerization of the S- and R-forms of NAD(P)HX, a damaged form of NAD(P)H that is a result of enzymatic or heat-dependent hydration. This is a prerequisite for the S-specific NAD(P)H-hydrate dehydratase to allow the repair of both epimers of NAD(P)HX.</text>
</comment>
<dbReference type="Pfam" id="PF03853">
    <property type="entry name" value="YjeF_N"/>
    <property type="match status" value="1"/>
</dbReference>